<keyword evidence="2" id="KW-1185">Reference proteome</keyword>
<proteinExistence type="predicted"/>
<organism evidence="1 2">
    <name type="scientific">Rhizobium phage RL38J1</name>
    <dbReference type="NCBI Taxonomy" id="2663232"/>
    <lineage>
        <taxon>Viruses</taxon>
        <taxon>Duplodnaviria</taxon>
        <taxon>Heunggongvirae</taxon>
        <taxon>Uroviricota</taxon>
        <taxon>Caudoviricetes</taxon>
        <taxon>Pootjesviridae</taxon>
        <taxon>Innesvirus</taxon>
        <taxon>Innesvirus RL38J1</taxon>
    </lineage>
</organism>
<dbReference type="EMBL" id="MN549360">
    <property type="protein sequence ID" value="QGZ13896.1"/>
    <property type="molecule type" value="Genomic_DNA"/>
</dbReference>
<evidence type="ECO:0000313" key="2">
    <source>
        <dbReference type="Proteomes" id="UP000436513"/>
    </source>
</evidence>
<gene>
    <name evidence="1" type="ORF">RL38J1_080</name>
</gene>
<protein>
    <submittedName>
        <fullName evidence="1">Uncharacterized protein</fullName>
    </submittedName>
</protein>
<dbReference type="Proteomes" id="UP000436513">
    <property type="component" value="Segment"/>
</dbReference>
<name>A0A6B9JCM2_9CAUD</name>
<reference evidence="1 2" key="1">
    <citation type="submission" date="2019-10" db="EMBL/GenBank/DDBJ databases">
        <title>Complete genome sequence of bacteriophage vB_RLeM_RL38JI.</title>
        <authorList>
            <person name="Gunathilake D."/>
            <person name="Bhat S."/>
            <person name="Yost C.K."/>
            <person name="Hynes M.F."/>
        </authorList>
    </citation>
    <scope>NUCLEOTIDE SEQUENCE [LARGE SCALE GENOMIC DNA]</scope>
</reference>
<accession>A0A6B9JCM2</accession>
<evidence type="ECO:0000313" key="1">
    <source>
        <dbReference type="EMBL" id="QGZ13896.1"/>
    </source>
</evidence>
<sequence>MIKLTDNETKLLLAFAYCEMNATNGNPTSAPSPSELHTYVWLEDRKVNDLSIASKKGVLSSLAKKELVTVSKDTEGDYLNFTDLGYETVMELLKTDTPSDEPEKKIETTPETTPVAPTDYSIYLFKNIASRFNTFEQFDHFKTAKISFAVFGEDYYFTVRSEQLEDFTNAIRASKIFSRFKATNLPRHLSSDEALTKAATSEKK</sequence>